<gene>
    <name evidence="6" type="ordered locus">Plim_1986</name>
</gene>
<keyword evidence="4" id="KW-0411">Iron-sulfur</keyword>
<dbReference type="STRING" id="521674.Plim_1986"/>
<keyword evidence="1" id="KW-0001">2Fe-2S</keyword>
<name>D5SYN4_PLAL2</name>
<dbReference type="GO" id="GO:0005737">
    <property type="term" value="C:cytoplasm"/>
    <property type="evidence" value="ECO:0007669"/>
    <property type="project" value="UniProtKB-ARBA"/>
</dbReference>
<evidence type="ECO:0000259" key="5">
    <source>
        <dbReference type="SMART" id="SM00704"/>
    </source>
</evidence>
<evidence type="ECO:0000256" key="1">
    <source>
        <dbReference type="ARBA" id="ARBA00022714"/>
    </source>
</evidence>
<dbReference type="InterPro" id="IPR042216">
    <property type="entry name" value="MitoNEET_CISD"/>
</dbReference>
<reference evidence="6 7" key="1">
    <citation type="journal article" date="2010" name="Stand. Genomic Sci.">
        <title>Complete genome sequence of Planctomyces limnophilus type strain (Mu 290).</title>
        <authorList>
            <person name="Labutti K."/>
            <person name="Sikorski J."/>
            <person name="Schneider S."/>
            <person name="Nolan M."/>
            <person name="Lucas S."/>
            <person name="Glavina Del Rio T."/>
            <person name="Tice H."/>
            <person name="Cheng J.F."/>
            <person name="Goodwin L."/>
            <person name="Pitluck S."/>
            <person name="Liolios K."/>
            <person name="Ivanova N."/>
            <person name="Mavromatis K."/>
            <person name="Mikhailova N."/>
            <person name="Pati A."/>
            <person name="Chen A."/>
            <person name="Palaniappan K."/>
            <person name="Land M."/>
            <person name="Hauser L."/>
            <person name="Chang Y.J."/>
            <person name="Jeffries C.D."/>
            <person name="Tindall B.J."/>
            <person name="Rohde M."/>
            <person name="Goker M."/>
            <person name="Woyke T."/>
            <person name="Bristow J."/>
            <person name="Eisen J.A."/>
            <person name="Markowitz V."/>
            <person name="Hugenholtz P."/>
            <person name="Kyrpides N.C."/>
            <person name="Klenk H.P."/>
            <person name="Lapidus A."/>
        </authorList>
    </citation>
    <scope>NUCLEOTIDE SEQUENCE [LARGE SCALE GENOMIC DNA]</scope>
    <source>
        <strain evidence="7">ATCC 43296 / DSM 3776 / IFAM 1008 / 290</strain>
    </source>
</reference>
<dbReference type="EMBL" id="CP001744">
    <property type="protein sequence ID" value="ADG67816.1"/>
    <property type="molecule type" value="Genomic_DNA"/>
</dbReference>
<dbReference type="GO" id="GO:0046872">
    <property type="term" value="F:metal ion binding"/>
    <property type="evidence" value="ECO:0007669"/>
    <property type="project" value="UniProtKB-KW"/>
</dbReference>
<evidence type="ECO:0000256" key="3">
    <source>
        <dbReference type="ARBA" id="ARBA00023004"/>
    </source>
</evidence>
<protein>
    <submittedName>
        <fullName evidence="6">Zinc finger CDGSH-type domain protein</fullName>
    </submittedName>
</protein>
<dbReference type="KEGG" id="plm:Plim_1986"/>
<evidence type="ECO:0000313" key="6">
    <source>
        <dbReference type="EMBL" id="ADG67816.1"/>
    </source>
</evidence>
<evidence type="ECO:0000313" key="7">
    <source>
        <dbReference type="Proteomes" id="UP000002220"/>
    </source>
</evidence>
<evidence type="ECO:0000256" key="4">
    <source>
        <dbReference type="ARBA" id="ARBA00023014"/>
    </source>
</evidence>
<evidence type="ECO:0000256" key="2">
    <source>
        <dbReference type="ARBA" id="ARBA00022723"/>
    </source>
</evidence>
<dbReference type="InterPro" id="IPR018967">
    <property type="entry name" value="FeS-contain_CDGSH-typ"/>
</dbReference>
<dbReference type="eggNOG" id="COG3369">
    <property type="taxonomic scope" value="Bacteria"/>
</dbReference>
<sequence>MNSQVDLLQTQPQMNEVIIRTRENGPLVITGPVTIIDHQYSRFDLPPGKNIALCRCGASQNKPFCDGAHRQCGFIATELATGHNSPDASH</sequence>
<keyword evidence="2" id="KW-0479">Metal-binding</keyword>
<proteinExistence type="predicted"/>
<dbReference type="Pfam" id="PF09360">
    <property type="entry name" value="zf-CDGSH"/>
    <property type="match status" value="1"/>
</dbReference>
<dbReference type="HOGENOM" id="CLU_173940_2_1_0"/>
<dbReference type="Proteomes" id="UP000002220">
    <property type="component" value="Chromosome"/>
</dbReference>
<keyword evidence="3" id="KW-0408">Iron</keyword>
<feature type="domain" description="Iron-binding zinc finger CDGSH type" evidence="5">
    <location>
        <begin position="41"/>
        <end position="75"/>
    </location>
</feature>
<keyword evidence="7" id="KW-1185">Reference proteome</keyword>
<dbReference type="SMART" id="SM00704">
    <property type="entry name" value="ZnF_CDGSH"/>
    <property type="match status" value="1"/>
</dbReference>
<dbReference type="RefSeq" id="WP_013110247.1">
    <property type="nucleotide sequence ID" value="NC_014148.1"/>
</dbReference>
<dbReference type="AlphaFoldDB" id="D5SYN4"/>
<organism evidence="6 7">
    <name type="scientific">Planctopirus limnophila (strain ATCC 43296 / DSM 3776 / IFAM 1008 / Mu 290)</name>
    <name type="common">Planctomyces limnophilus</name>
    <dbReference type="NCBI Taxonomy" id="521674"/>
    <lineage>
        <taxon>Bacteria</taxon>
        <taxon>Pseudomonadati</taxon>
        <taxon>Planctomycetota</taxon>
        <taxon>Planctomycetia</taxon>
        <taxon>Planctomycetales</taxon>
        <taxon>Planctomycetaceae</taxon>
        <taxon>Planctopirus</taxon>
    </lineage>
</organism>
<dbReference type="GO" id="GO:0051537">
    <property type="term" value="F:2 iron, 2 sulfur cluster binding"/>
    <property type="evidence" value="ECO:0007669"/>
    <property type="project" value="UniProtKB-KW"/>
</dbReference>
<dbReference type="Gene3D" id="3.40.5.90">
    <property type="entry name" value="CDGSH iron-sulfur domain, mitoNEET-type"/>
    <property type="match status" value="1"/>
</dbReference>
<accession>D5SYN4</accession>